<evidence type="ECO:0000256" key="2">
    <source>
        <dbReference type="SAM" id="SignalP"/>
    </source>
</evidence>
<evidence type="ECO:0000313" key="4">
    <source>
        <dbReference type="EMBL" id="GAA0691533.1"/>
    </source>
</evidence>
<feature type="region of interest" description="Disordered" evidence="1">
    <location>
        <begin position="48"/>
        <end position="78"/>
    </location>
</feature>
<feature type="chain" id="PRO_5045310811" description="DUF7507 domain-containing protein" evidence="2">
    <location>
        <begin position="31"/>
        <end position="1116"/>
    </location>
</feature>
<evidence type="ECO:0000259" key="3">
    <source>
        <dbReference type="Pfam" id="PF24346"/>
    </source>
</evidence>
<dbReference type="InterPro" id="IPR047589">
    <property type="entry name" value="DUF11_rpt"/>
</dbReference>
<accession>A0ABN1I642</accession>
<protein>
    <recommendedName>
        <fullName evidence="3">DUF7507 domain-containing protein</fullName>
    </recommendedName>
</protein>
<evidence type="ECO:0000256" key="1">
    <source>
        <dbReference type="SAM" id="MobiDB-lite"/>
    </source>
</evidence>
<sequence>MKMSFSWKLRQLGRTLMSPLVLAAAMSLVAAPVLVYAVHDADVFELDTRPGVEGDQDKKNDPPPLFVGDGNTKDDAQDGEDWENVYLENDSSFARSFVEDTFANNPIDAAGVEVFVPLRTPEVSFFTGGGSKDTNGIQDGPWKYKVVKDQVPDKNDIVNAFAAAYEDPSDGHTLLYFGLDTFSVNGDSNAGFWFFRQPVGLNPPVDDTGTFSGEHSNGDIFVAVAYTQGGRVGDIDVYEWQGDDATGSLVLMFSGLDCAEVGPADGVCGVINKLLPGETFGEDPIFDYANTLVANNPTDPTSYMYESAAFVEFGLDYDEVFGRPIGCFTTFLAETRSSQSETAQLKDFAFGNFPLCSIAVDKTGDLLSKVGDPVSYTITVENTGRATLYKQSITDTVLGDLTDGTNAYIDSSDCGDSLASKETCTIELTRTVQASDPDPLPNTVTVVYTEFADPASLEFTAEDDHEVNLFQPSYVLAKYCPEGVDASNPWIVGVEKEFRFSIDNTSSDDSPNLFLQTLTDALLGDAVVKAAAVAAGAGELAWDDATVTFTVPYTPTAADAATGYVVNSFATMYQPDGFPNELEQDASTDQCPVIKRDADILTEVHADLLEDNPDAGPHVDVTFGQVPSTTPIHDHAYVSDATAAASGGSIAPITPTGDLTIRLFADGACLQNEIIGAGPDGHVYPLTLSLAGGEAETNTFALPVGTLGWLVSYDGDGVFNSVSHACEPITGLQRDTQTVTYIHEGQPNASHSSDPVSIDIQNTSVQVGTVVHDSALVSQLNPIDSLVPTGSVDFLFFESHAACESAVQVIASSENAALVNGYAESSAHEITDIGSGELAYQAVYVPADENFNSSTSACELLDIELNPSAITTEVHDDLHNIVSYDTNGGIEIPVGTVIHDWAEVTGLGLAPYDPTGTVTFELYMGLACEGEPVKTVSAALRADATNDAKAIAETLDAEPPLSIVTISGDEFSFMASYGGDGVYAASSDSRCEPVKVQKALEGCTPGYWKQTHHFGNWLVYNPYQYYDEVFGAGPHITLLEALESGGNTNSEALLRHSVAALLNSVGDVDYAYTEAQILQWVEDAWNGSEDDRQALHYKLAEANERDCPLSRAEYLF</sequence>
<dbReference type="EMBL" id="BAAAET010000002">
    <property type="protein sequence ID" value="GAA0691533.1"/>
    <property type="molecule type" value="Genomic_DNA"/>
</dbReference>
<dbReference type="Proteomes" id="UP001499915">
    <property type="component" value="Unassembled WGS sequence"/>
</dbReference>
<proteinExistence type="predicted"/>
<reference evidence="4 5" key="1">
    <citation type="journal article" date="2019" name="Int. J. Syst. Evol. Microbiol.">
        <title>The Global Catalogue of Microorganisms (GCM) 10K type strain sequencing project: providing services to taxonomists for standard genome sequencing and annotation.</title>
        <authorList>
            <consortium name="The Broad Institute Genomics Platform"/>
            <consortium name="The Broad Institute Genome Sequencing Center for Infectious Disease"/>
            <person name="Wu L."/>
            <person name="Ma J."/>
        </authorList>
    </citation>
    <scope>NUCLEOTIDE SEQUENCE [LARGE SCALE GENOMIC DNA]</scope>
    <source>
        <strain evidence="4 5">JCM 15134</strain>
    </source>
</reference>
<dbReference type="RefSeq" id="WP_343805067.1">
    <property type="nucleotide sequence ID" value="NZ_BAAAET010000002.1"/>
</dbReference>
<dbReference type="Gene3D" id="2.60.40.10">
    <property type="entry name" value="Immunoglobulins"/>
    <property type="match status" value="1"/>
</dbReference>
<evidence type="ECO:0000313" key="5">
    <source>
        <dbReference type="Proteomes" id="UP001499915"/>
    </source>
</evidence>
<name>A0ABN1I642_9GAMM</name>
<dbReference type="InterPro" id="IPR055354">
    <property type="entry name" value="DUF7507"/>
</dbReference>
<feature type="domain" description="DUF7507" evidence="3">
    <location>
        <begin position="357"/>
        <end position="438"/>
    </location>
</feature>
<gene>
    <name evidence="4" type="ORF">GCM10009104_18060</name>
</gene>
<feature type="compositionally biased region" description="Basic and acidic residues" evidence="1">
    <location>
        <begin position="48"/>
        <end position="61"/>
    </location>
</feature>
<dbReference type="InterPro" id="IPR013783">
    <property type="entry name" value="Ig-like_fold"/>
</dbReference>
<comment type="caution">
    <text evidence="4">The sequence shown here is derived from an EMBL/GenBank/DDBJ whole genome shotgun (WGS) entry which is preliminary data.</text>
</comment>
<feature type="signal peptide" evidence="2">
    <location>
        <begin position="1"/>
        <end position="30"/>
    </location>
</feature>
<keyword evidence="5" id="KW-1185">Reference proteome</keyword>
<dbReference type="NCBIfam" id="TIGR01451">
    <property type="entry name" value="B_ant_repeat"/>
    <property type="match status" value="1"/>
</dbReference>
<organism evidence="4 5">
    <name type="scientific">Marinobacterium maritimum</name>
    <dbReference type="NCBI Taxonomy" id="500162"/>
    <lineage>
        <taxon>Bacteria</taxon>
        <taxon>Pseudomonadati</taxon>
        <taxon>Pseudomonadota</taxon>
        <taxon>Gammaproteobacteria</taxon>
        <taxon>Oceanospirillales</taxon>
        <taxon>Oceanospirillaceae</taxon>
        <taxon>Marinobacterium</taxon>
    </lineage>
</organism>
<keyword evidence="2" id="KW-0732">Signal</keyword>
<dbReference type="Pfam" id="PF24346">
    <property type="entry name" value="DUF7507"/>
    <property type="match status" value="1"/>
</dbReference>